<dbReference type="Proteomes" id="UP001431209">
    <property type="component" value="Unassembled WGS sequence"/>
</dbReference>
<feature type="non-terminal residue" evidence="17">
    <location>
        <position position="1"/>
    </location>
</feature>
<feature type="binding site" evidence="13">
    <location>
        <position position="414"/>
    </location>
    <ligand>
        <name>ATP</name>
        <dbReference type="ChEBI" id="CHEBI:30616"/>
    </ligand>
</feature>
<dbReference type="GO" id="GO:0045332">
    <property type="term" value="P:phospholipid translocation"/>
    <property type="evidence" value="ECO:0007669"/>
    <property type="project" value="TreeGrafter"/>
</dbReference>
<evidence type="ECO:0000256" key="12">
    <source>
        <dbReference type="PIRSR" id="PIRSR606539-1"/>
    </source>
</evidence>
<reference evidence="17 18" key="1">
    <citation type="submission" date="2024-03" db="EMBL/GenBank/DDBJ databases">
        <title>The Acrasis kona genome and developmental transcriptomes reveal deep origins of eukaryotic multicellular pathways.</title>
        <authorList>
            <person name="Sheikh S."/>
            <person name="Fu C.-J."/>
            <person name="Brown M.W."/>
            <person name="Baldauf S.L."/>
        </authorList>
    </citation>
    <scope>NUCLEOTIDE SEQUENCE [LARGE SCALE GENOMIC DNA]</scope>
    <source>
        <strain evidence="17 18">ATCC MYA-3509</strain>
    </source>
</reference>
<evidence type="ECO:0000313" key="17">
    <source>
        <dbReference type="EMBL" id="KAL0484641.1"/>
    </source>
</evidence>
<feature type="binding site" evidence="13">
    <location>
        <position position="208"/>
    </location>
    <ligand>
        <name>ATP</name>
        <dbReference type="ChEBI" id="CHEBI:30616"/>
    </ligand>
</feature>
<feature type="binding site" evidence="14">
    <location>
        <position position="611"/>
    </location>
    <ligand>
        <name>Mg(2+)</name>
        <dbReference type="ChEBI" id="CHEBI:18420"/>
    </ligand>
</feature>
<feature type="domain" description="P-type ATPase C-terminal" evidence="16">
    <location>
        <begin position="637"/>
        <end position="892"/>
    </location>
</feature>
<keyword evidence="9 15" id="KW-1133">Transmembrane helix</keyword>
<feature type="binding site" evidence="13">
    <location>
        <position position="591"/>
    </location>
    <ligand>
        <name>ATP</name>
        <dbReference type="ChEBI" id="CHEBI:30616"/>
    </ligand>
</feature>
<feature type="binding site" evidence="13">
    <location>
        <position position="315"/>
    </location>
    <ligand>
        <name>ATP</name>
        <dbReference type="ChEBI" id="CHEBI:30616"/>
    </ligand>
</feature>
<dbReference type="InterPro" id="IPR006539">
    <property type="entry name" value="P-type_ATPase_IV"/>
</dbReference>
<dbReference type="PANTHER" id="PTHR24092:SF150">
    <property type="entry name" value="PHOSPHOLIPID-TRANSPORTING ATPASE"/>
    <property type="match status" value="1"/>
</dbReference>
<protein>
    <recommendedName>
        <fullName evidence="15">Phospholipid-transporting ATPase</fullName>
        <ecNumber evidence="15">7.6.2.1</ecNumber>
    </recommendedName>
</protein>
<dbReference type="AlphaFoldDB" id="A0AAW2Z7G1"/>
<keyword evidence="5 13" id="KW-0547">Nucleotide-binding</keyword>
<dbReference type="InterPro" id="IPR044492">
    <property type="entry name" value="P_typ_ATPase_HD_dom"/>
</dbReference>
<dbReference type="InterPro" id="IPR023298">
    <property type="entry name" value="ATPase_P-typ_TM_dom_sf"/>
</dbReference>
<dbReference type="Gene3D" id="1.20.1110.10">
    <property type="entry name" value="Calcium-transporting ATPase, transmembrane domain"/>
    <property type="match status" value="1"/>
</dbReference>
<dbReference type="InterPro" id="IPR023214">
    <property type="entry name" value="HAD_sf"/>
</dbReference>
<evidence type="ECO:0000256" key="7">
    <source>
        <dbReference type="ARBA" id="ARBA00022842"/>
    </source>
</evidence>
<organism evidence="17 18">
    <name type="scientific">Acrasis kona</name>
    <dbReference type="NCBI Taxonomy" id="1008807"/>
    <lineage>
        <taxon>Eukaryota</taxon>
        <taxon>Discoba</taxon>
        <taxon>Heterolobosea</taxon>
        <taxon>Tetramitia</taxon>
        <taxon>Eutetramitia</taxon>
        <taxon>Acrasidae</taxon>
        <taxon>Acrasis</taxon>
    </lineage>
</organism>
<comment type="catalytic activity">
    <reaction evidence="11 15">
        <text>ATP + H2O + phospholipidSide 1 = ADP + phosphate + phospholipidSide 2.</text>
        <dbReference type="EC" id="7.6.2.1"/>
    </reaction>
</comment>
<dbReference type="SFLD" id="SFLDG00002">
    <property type="entry name" value="C1.7:_P-type_atpase_like"/>
    <property type="match status" value="1"/>
</dbReference>
<sequence>IRNAEDASQLRATVSCEQPNGRLYSFEGSISIDNKSRSPLDVDNLLLRGSSLRNTDWIIGVVVFTGHETKLMKNTNKTPHKASQVEKMTNKLIFIILAFQIVLCLCCMIGAVVFAQKNAKSMWYYPSPDPSTKDLALLGFTSFWTYLILFNNLIPISLYVSLECARFIQGYVISQDLRMYHQESDSTAVVRTSSLNEELGQVQFIFSDKTGTLTCNRMEFLKFAVQNIPYGTGVTEIARSNAKRRGITLPPDQNYGSNQLRFYDDRINNGAWTKQSNAEAIRSFLVLLAVCHTVIPERDHYHPKNIIYQASSPDEAALVKAAKLLGVEFISRTSDEVTIKCCDTGREETYQILNILEFTSNRKRQSVIVRDPAGKLKLLTKGADSVVFSLLAPNQNYKQETLDLLETFANEGLRTLVCAECDLDQRFYEKWNVDFEEAKLSFIDRTQKIENVSDQIEKNLKLVGISAIEDELQKGVPDTILELGNANIKIWVLTGDKQETAINIGFACDLLNQEMGLMLIEGKDRAQVYNSLVKSLDIASQAQDSQASVGMVIEGSTLLIVFEEEDLKQCFLKLGMLCKSVICCRVSPSQKALVVSLVKDNLVGTTLAIGDGANDVSMIQAAHVGVGISGEEGLQAANAADYSIGQFRFLKRLLLVHGRWSYRRVSKLILYSFYKNISLYLTQFWFVLFNCFTGTSLHDRWTIAMFNLVFTAAPVMVLSVVDRDIDADVAENYPELYEQGHKNIFFNAKVFLGWIVNSVFHSAICFFVPLICMMYMSFAGGNTIDMYSLGVTVYSCVLITVTAKIALETSSFTILHFLFLTASVFAWYAFVIIYGSIFYVLGRYNLNWFTREFYGILEEYRVFFTLRYWFTVCLTCVLALLRDYFYKAYVRNSAKNLYYHVQASAKKRPREEIMKYFPLEEGIPTEIKRRRKAPVNINSVKQLFSNLKLMNHKGFAFSQTEEQSKLLDERLKGTK</sequence>
<comment type="similarity">
    <text evidence="2 15">Belongs to the cation transport ATPase (P-type) (TC 3.A.3) family. Type IV subfamily.</text>
</comment>
<dbReference type="SUPFAM" id="SSF81660">
    <property type="entry name" value="Metal cation-transporting ATPase, ATP-binding domain N"/>
    <property type="match status" value="1"/>
</dbReference>
<evidence type="ECO:0000256" key="11">
    <source>
        <dbReference type="ARBA" id="ARBA00034036"/>
    </source>
</evidence>
<feature type="binding site" evidence="13">
    <location>
        <position position="494"/>
    </location>
    <ligand>
        <name>ATP</name>
        <dbReference type="ChEBI" id="CHEBI:30616"/>
    </ligand>
</feature>
<dbReference type="InterPro" id="IPR023299">
    <property type="entry name" value="ATPase_P-typ_cyto_dom_N"/>
</dbReference>
<feature type="active site" description="4-aspartylphosphate intermediate" evidence="12">
    <location>
        <position position="208"/>
    </location>
</feature>
<feature type="transmembrane region" description="Helical" evidence="15">
    <location>
        <begin position="701"/>
        <end position="721"/>
    </location>
</feature>
<dbReference type="PANTHER" id="PTHR24092">
    <property type="entry name" value="PROBABLE PHOSPHOLIPID-TRANSPORTING ATPASE"/>
    <property type="match status" value="1"/>
</dbReference>
<feature type="binding site" evidence="13">
    <location>
        <position position="209"/>
    </location>
    <ligand>
        <name>ATP</name>
        <dbReference type="ChEBI" id="CHEBI:30616"/>
    </ligand>
</feature>
<keyword evidence="8 15" id="KW-1278">Translocase</keyword>
<dbReference type="FunFam" id="3.40.50.1000:FF:000014">
    <property type="entry name" value="Phospholipid-transporting ATPase"/>
    <property type="match status" value="1"/>
</dbReference>
<evidence type="ECO:0000256" key="15">
    <source>
        <dbReference type="RuleBase" id="RU362033"/>
    </source>
</evidence>
<feature type="transmembrane region" description="Helical" evidence="15">
    <location>
        <begin position="814"/>
        <end position="842"/>
    </location>
</feature>
<feature type="transmembrane region" description="Helical" evidence="15">
    <location>
        <begin position="668"/>
        <end position="689"/>
    </location>
</feature>
<dbReference type="NCBIfam" id="TIGR01652">
    <property type="entry name" value="ATPase-Plipid"/>
    <property type="match status" value="1"/>
</dbReference>
<evidence type="ECO:0000256" key="4">
    <source>
        <dbReference type="ARBA" id="ARBA00022723"/>
    </source>
</evidence>
<accession>A0AAW2Z7G1</accession>
<comment type="subcellular location">
    <subcellularLocation>
        <location evidence="1 15">Membrane</location>
        <topology evidence="1 15">Multi-pass membrane protein</topology>
    </subcellularLocation>
</comment>
<feature type="binding site" evidence="14">
    <location>
        <position position="208"/>
    </location>
    <ligand>
        <name>Mg(2+)</name>
        <dbReference type="ChEBI" id="CHEBI:18420"/>
    </ligand>
</feature>
<evidence type="ECO:0000256" key="1">
    <source>
        <dbReference type="ARBA" id="ARBA00004141"/>
    </source>
</evidence>
<feature type="transmembrane region" description="Helical" evidence="15">
    <location>
        <begin position="751"/>
        <end position="778"/>
    </location>
</feature>
<feature type="transmembrane region" description="Helical" evidence="15">
    <location>
        <begin position="135"/>
        <end position="160"/>
    </location>
</feature>
<dbReference type="GO" id="GO:0140326">
    <property type="term" value="F:ATPase-coupled intramembrane lipid transporter activity"/>
    <property type="evidence" value="ECO:0007669"/>
    <property type="project" value="UniProtKB-EC"/>
</dbReference>
<dbReference type="SFLD" id="SFLDF00027">
    <property type="entry name" value="p-type_atpase"/>
    <property type="match status" value="1"/>
</dbReference>
<feature type="transmembrane region" description="Helical" evidence="15">
    <location>
        <begin position="784"/>
        <end position="807"/>
    </location>
</feature>
<evidence type="ECO:0000256" key="10">
    <source>
        <dbReference type="ARBA" id="ARBA00023136"/>
    </source>
</evidence>
<dbReference type="Pfam" id="PF16212">
    <property type="entry name" value="PhoLip_ATPase_C"/>
    <property type="match status" value="1"/>
</dbReference>
<dbReference type="Gene3D" id="3.40.1110.10">
    <property type="entry name" value="Calcium-transporting ATPase, cytoplasmic domain N"/>
    <property type="match status" value="1"/>
</dbReference>
<comment type="cofactor">
    <cofactor evidence="14">
        <name>Mg(2+)</name>
        <dbReference type="ChEBI" id="CHEBI:18420"/>
    </cofactor>
</comment>
<dbReference type="EMBL" id="JAOPGA020001060">
    <property type="protein sequence ID" value="KAL0484641.1"/>
    <property type="molecule type" value="Genomic_DNA"/>
</dbReference>
<evidence type="ECO:0000256" key="6">
    <source>
        <dbReference type="ARBA" id="ARBA00022840"/>
    </source>
</evidence>
<gene>
    <name evidence="17" type="ORF">AKO1_003480</name>
</gene>
<feature type="binding site" evidence="13">
    <location>
        <position position="615"/>
    </location>
    <ligand>
        <name>ATP</name>
        <dbReference type="ChEBI" id="CHEBI:30616"/>
    </ligand>
</feature>
<evidence type="ECO:0000256" key="14">
    <source>
        <dbReference type="PIRSR" id="PIRSR606539-3"/>
    </source>
</evidence>
<dbReference type="GO" id="GO:0016887">
    <property type="term" value="F:ATP hydrolysis activity"/>
    <property type="evidence" value="ECO:0007669"/>
    <property type="project" value="InterPro"/>
</dbReference>
<keyword evidence="10 15" id="KW-0472">Membrane</keyword>
<evidence type="ECO:0000259" key="16">
    <source>
        <dbReference type="Pfam" id="PF16212"/>
    </source>
</evidence>
<dbReference type="InterPro" id="IPR018303">
    <property type="entry name" value="ATPase_P-typ_P_site"/>
</dbReference>
<feature type="binding site" evidence="13">
    <location>
        <position position="495"/>
    </location>
    <ligand>
        <name>ATP</name>
        <dbReference type="ChEBI" id="CHEBI:30616"/>
    </ligand>
</feature>
<keyword evidence="3 15" id="KW-0812">Transmembrane</keyword>
<dbReference type="EC" id="7.6.2.1" evidence="15"/>
<evidence type="ECO:0000256" key="13">
    <source>
        <dbReference type="PIRSR" id="PIRSR606539-2"/>
    </source>
</evidence>
<name>A0AAW2Z7G1_9EUKA</name>
<feature type="binding site" evidence="13">
    <location>
        <position position="496"/>
    </location>
    <ligand>
        <name>ATP</name>
        <dbReference type="ChEBI" id="CHEBI:30616"/>
    </ligand>
</feature>
<dbReference type="Gene3D" id="3.40.50.1000">
    <property type="entry name" value="HAD superfamily/HAD-like"/>
    <property type="match status" value="2"/>
</dbReference>
<evidence type="ECO:0000313" key="18">
    <source>
        <dbReference type="Proteomes" id="UP001431209"/>
    </source>
</evidence>
<dbReference type="PRINTS" id="PR00119">
    <property type="entry name" value="CATATPASE"/>
</dbReference>
<keyword evidence="18" id="KW-1185">Reference proteome</keyword>
<dbReference type="NCBIfam" id="TIGR01494">
    <property type="entry name" value="ATPase_P-type"/>
    <property type="match status" value="1"/>
</dbReference>
<feature type="transmembrane region" description="Helical" evidence="15">
    <location>
        <begin position="862"/>
        <end position="881"/>
    </location>
</feature>
<feature type="binding site" evidence="14">
    <location>
        <position position="210"/>
    </location>
    <ligand>
        <name>Mg(2+)</name>
        <dbReference type="ChEBI" id="CHEBI:18420"/>
    </ligand>
</feature>
<dbReference type="SUPFAM" id="SSF56784">
    <property type="entry name" value="HAD-like"/>
    <property type="match status" value="1"/>
</dbReference>
<feature type="binding site" evidence="13">
    <location>
        <position position="381"/>
    </location>
    <ligand>
        <name>ATP</name>
        <dbReference type="ChEBI" id="CHEBI:30616"/>
    </ligand>
</feature>
<feature type="binding site" evidence="13">
    <location>
        <position position="210"/>
    </location>
    <ligand>
        <name>ATP</name>
        <dbReference type="ChEBI" id="CHEBI:30616"/>
    </ligand>
</feature>
<feature type="binding site" evidence="13">
    <location>
        <position position="358"/>
    </location>
    <ligand>
        <name>ATP</name>
        <dbReference type="ChEBI" id="CHEBI:30616"/>
    </ligand>
</feature>
<keyword evidence="6 13" id="KW-0067">ATP-binding</keyword>
<feature type="transmembrane region" description="Helical" evidence="15">
    <location>
        <begin position="92"/>
        <end position="115"/>
    </location>
</feature>
<dbReference type="GO" id="GO:0005802">
    <property type="term" value="C:trans-Golgi network"/>
    <property type="evidence" value="ECO:0007669"/>
    <property type="project" value="TreeGrafter"/>
</dbReference>
<dbReference type="GO" id="GO:0005524">
    <property type="term" value="F:ATP binding"/>
    <property type="evidence" value="ECO:0007669"/>
    <property type="project" value="UniProtKB-UniRule"/>
</dbReference>
<keyword evidence="4 14" id="KW-0479">Metal-binding</keyword>
<evidence type="ECO:0000256" key="5">
    <source>
        <dbReference type="ARBA" id="ARBA00022741"/>
    </source>
</evidence>
<evidence type="ECO:0000256" key="3">
    <source>
        <dbReference type="ARBA" id="ARBA00022692"/>
    </source>
</evidence>
<dbReference type="GO" id="GO:0000287">
    <property type="term" value="F:magnesium ion binding"/>
    <property type="evidence" value="ECO:0007669"/>
    <property type="project" value="UniProtKB-UniRule"/>
</dbReference>
<dbReference type="GO" id="GO:0005886">
    <property type="term" value="C:plasma membrane"/>
    <property type="evidence" value="ECO:0007669"/>
    <property type="project" value="TreeGrafter"/>
</dbReference>
<dbReference type="SFLD" id="SFLDS00003">
    <property type="entry name" value="Haloacid_Dehalogenase"/>
    <property type="match status" value="1"/>
</dbReference>
<dbReference type="InterPro" id="IPR032630">
    <property type="entry name" value="P_typ_ATPase_c"/>
</dbReference>
<evidence type="ECO:0000256" key="9">
    <source>
        <dbReference type="ARBA" id="ARBA00022989"/>
    </source>
</evidence>
<dbReference type="SUPFAM" id="SSF81665">
    <property type="entry name" value="Calcium ATPase, transmembrane domain M"/>
    <property type="match status" value="1"/>
</dbReference>
<dbReference type="Pfam" id="PF13246">
    <property type="entry name" value="Cation_ATPase"/>
    <property type="match status" value="1"/>
</dbReference>
<dbReference type="InterPro" id="IPR036412">
    <property type="entry name" value="HAD-like_sf"/>
</dbReference>
<comment type="caution">
    <text evidence="17">The sequence shown here is derived from an EMBL/GenBank/DDBJ whole genome shotgun (WGS) entry which is preliminary data.</text>
</comment>
<dbReference type="PROSITE" id="PS00154">
    <property type="entry name" value="ATPASE_E1_E2"/>
    <property type="match status" value="1"/>
</dbReference>
<dbReference type="Gene3D" id="2.70.150.10">
    <property type="entry name" value="Calcium-transporting ATPase, cytoplasmic transduction domain A"/>
    <property type="match status" value="1"/>
</dbReference>
<proteinExistence type="inferred from homology"/>
<feature type="binding site" evidence="14">
    <location>
        <position position="615"/>
    </location>
    <ligand>
        <name>Mg(2+)</name>
        <dbReference type="ChEBI" id="CHEBI:18420"/>
    </ligand>
</feature>
<evidence type="ECO:0000256" key="8">
    <source>
        <dbReference type="ARBA" id="ARBA00022967"/>
    </source>
</evidence>
<dbReference type="InterPro" id="IPR001757">
    <property type="entry name" value="P_typ_ATPase"/>
</dbReference>
<evidence type="ECO:0000256" key="2">
    <source>
        <dbReference type="ARBA" id="ARBA00008109"/>
    </source>
</evidence>
<keyword evidence="7 14" id="KW-0460">Magnesium</keyword>
<feature type="binding site" evidence="13">
    <location>
        <position position="585"/>
    </location>
    <ligand>
        <name>ATP</name>
        <dbReference type="ChEBI" id="CHEBI:30616"/>
    </ligand>
</feature>
<feature type="binding site" evidence="13">
    <location>
        <position position="614"/>
    </location>
    <ligand>
        <name>ATP</name>
        <dbReference type="ChEBI" id="CHEBI:30616"/>
    </ligand>
</feature>